<name>A0A6I6UJV3_9BACI</name>
<accession>A0A6I6UJV3</accession>
<gene>
    <name evidence="2" type="ORF">FHE72_15485</name>
</gene>
<dbReference type="EMBL" id="CP047394">
    <property type="protein sequence ID" value="QHE62258.1"/>
    <property type="molecule type" value="Genomic_DNA"/>
</dbReference>
<dbReference type="Proteomes" id="UP000465062">
    <property type="component" value="Chromosome"/>
</dbReference>
<dbReference type="RefSeq" id="WP_159362264.1">
    <property type="nucleotide sequence ID" value="NZ_CP047394.1"/>
</dbReference>
<evidence type="ECO:0000313" key="3">
    <source>
        <dbReference type="Proteomes" id="UP000465062"/>
    </source>
</evidence>
<sequence>MKILFNILIAIFATITVLISNQIATRRTLVKITSFQAITGFIISAIHSTILYLALKQQMKGQS</sequence>
<dbReference type="AlphaFoldDB" id="A0A6I6UJV3"/>
<evidence type="ECO:0000313" key="2">
    <source>
        <dbReference type="EMBL" id="QHE62258.1"/>
    </source>
</evidence>
<proteinExistence type="predicted"/>
<organism evidence="2 3">
    <name type="scientific">Rossellomorea vietnamensis</name>
    <dbReference type="NCBI Taxonomy" id="218284"/>
    <lineage>
        <taxon>Bacteria</taxon>
        <taxon>Bacillati</taxon>
        <taxon>Bacillota</taxon>
        <taxon>Bacilli</taxon>
        <taxon>Bacillales</taxon>
        <taxon>Bacillaceae</taxon>
        <taxon>Rossellomorea</taxon>
    </lineage>
</organism>
<keyword evidence="1" id="KW-1133">Transmembrane helix</keyword>
<reference evidence="2 3" key="1">
    <citation type="submission" date="2019-06" db="EMBL/GenBank/DDBJ databases">
        <title>An operon consisting of a P-type ATPase gene and a transcriptional regular gene given the different cadmium resistance in Bacillus vietamensis 151-6 and Bacillus marisflavi 151-25.</title>
        <authorList>
            <person name="Yu X."/>
        </authorList>
    </citation>
    <scope>NUCLEOTIDE SEQUENCE [LARGE SCALE GENOMIC DNA]</scope>
    <source>
        <strain evidence="2 3">151-6</strain>
    </source>
</reference>
<dbReference type="KEGG" id="bvq:FHE72_15485"/>
<feature type="transmembrane region" description="Helical" evidence="1">
    <location>
        <begin position="34"/>
        <end position="55"/>
    </location>
</feature>
<protein>
    <submittedName>
        <fullName evidence="2">Uncharacterized protein</fullName>
    </submittedName>
</protein>
<keyword evidence="1" id="KW-0472">Membrane</keyword>
<evidence type="ECO:0000256" key="1">
    <source>
        <dbReference type="SAM" id="Phobius"/>
    </source>
</evidence>
<keyword evidence="1" id="KW-0812">Transmembrane</keyword>